<feature type="binding site" evidence="11">
    <location>
        <position position="44"/>
    </location>
    <ligand>
        <name>[4Fe-4S] cluster</name>
        <dbReference type="ChEBI" id="CHEBI:49883"/>
    </ligand>
</feature>
<dbReference type="InterPro" id="IPR003482">
    <property type="entry name" value="Whib"/>
</dbReference>
<keyword evidence="14" id="KW-1185">Reference proteome</keyword>
<keyword evidence="11" id="KW-0963">Cytoplasm</keyword>
<evidence type="ECO:0000313" key="14">
    <source>
        <dbReference type="Proteomes" id="UP001500945"/>
    </source>
</evidence>
<dbReference type="Pfam" id="PF02467">
    <property type="entry name" value="Whib"/>
    <property type="match status" value="1"/>
</dbReference>
<accession>A0ABP8KPQ2</accession>
<comment type="function">
    <text evidence="11">Acts as a transcriptional regulator. Probably redox-responsive. The apo- but not holo-form probably binds DNA.</text>
</comment>
<organism evidence="13 14">
    <name type="scientific">Fodinibacter luteus</name>
    <dbReference type="NCBI Taxonomy" id="552064"/>
    <lineage>
        <taxon>Bacteria</taxon>
        <taxon>Bacillati</taxon>
        <taxon>Actinomycetota</taxon>
        <taxon>Actinomycetes</taxon>
        <taxon>Micrococcales</taxon>
        <taxon>Intrasporangiaceae</taxon>
        <taxon>Fodinibacter (ex Wang et al. 2009)</taxon>
    </lineage>
</organism>
<keyword evidence="8 11" id="KW-0238">DNA-binding</keyword>
<dbReference type="HAMAP" id="MF_01479">
    <property type="entry name" value="WhiB"/>
    <property type="match status" value="1"/>
</dbReference>
<evidence type="ECO:0000256" key="4">
    <source>
        <dbReference type="ARBA" id="ARBA00022723"/>
    </source>
</evidence>
<dbReference type="Proteomes" id="UP001500945">
    <property type="component" value="Unassembled WGS sequence"/>
</dbReference>
<comment type="cofactor">
    <cofactor evidence="11">
        <name>[4Fe-4S] cluster</name>
        <dbReference type="ChEBI" id="CHEBI:49883"/>
    </cofactor>
    <text evidence="11">Binds 1 [4Fe-4S] cluster per subunit. Following nitrosylation of the [4Fe-4S] cluster binds 1 [4Fe-8(NO)] cluster per subunit.</text>
</comment>
<evidence type="ECO:0000256" key="9">
    <source>
        <dbReference type="ARBA" id="ARBA00023157"/>
    </source>
</evidence>
<evidence type="ECO:0000256" key="7">
    <source>
        <dbReference type="ARBA" id="ARBA00023015"/>
    </source>
</evidence>
<comment type="PTM">
    <text evidence="11">The Fe-S cluster can be nitrosylated by nitric oxide (NO).</text>
</comment>
<evidence type="ECO:0000256" key="11">
    <source>
        <dbReference type="HAMAP-Rule" id="MF_01479"/>
    </source>
</evidence>
<feature type="domain" description="4Fe-4S Wbl-type" evidence="12">
    <location>
        <begin position="43"/>
        <end position="101"/>
    </location>
</feature>
<name>A0ABP8KPQ2_9MICO</name>
<sequence length="132" mass="14583">MNDNVVQSHRVAFRSFGIPLAHVRTTAAAIKELDGIRWRLRGRCSSDESGAWFKDPRTPAARTARSVCASCPVRARCLSAALLYGEEYGIWGGLDPEQRAALDRRLQRGETLRAVVTSALALRVMEDLDEAV</sequence>
<evidence type="ECO:0000256" key="3">
    <source>
        <dbReference type="ARBA" id="ARBA00022485"/>
    </source>
</evidence>
<gene>
    <name evidence="11" type="primary">whiB</name>
    <name evidence="13" type="ORF">GCM10023168_31890</name>
</gene>
<evidence type="ECO:0000256" key="8">
    <source>
        <dbReference type="ARBA" id="ARBA00023125"/>
    </source>
</evidence>
<evidence type="ECO:0000313" key="13">
    <source>
        <dbReference type="EMBL" id="GAA4411251.1"/>
    </source>
</evidence>
<feature type="binding site" evidence="11">
    <location>
        <position position="71"/>
    </location>
    <ligand>
        <name>[4Fe-4S] cluster</name>
        <dbReference type="ChEBI" id="CHEBI:49883"/>
    </ligand>
</feature>
<comment type="PTM">
    <text evidence="11">Upon Fe-S cluster removal intramolecular disulfide bonds are formed.</text>
</comment>
<reference evidence="14" key="1">
    <citation type="journal article" date="2019" name="Int. J. Syst. Evol. Microbiol.">
        <title>The Global Catalogue of Microorganisms (GCM) 10K type strain sequencing project: providing services to taxonomists for standard genome sequencing and annotation.</title>
        <authorList>
            <consortium name="The Broad Institute Genomics Platform"/>
            <consortium name="The Broad Institute Genome Sequencing Center for Infectious Disease"/>
            <person name="Wu L."/>
            <person name="Ma J."/>
        </authorList>
    </citation>
    <scope>NUCLEOTIDE SEQUENCE [LARGE SCALE GENOMIC DNA]</scope>
    <source>
        <strain evidence="14">JCM 17809</strain>
    </source>
</reference>
<evidence type="ECO:0000256" key="10">
    <source>
        <dbReference type="ARBA" id="ARBA00023163"/>
    </source>
</evidence>
<evidence type="ECO:0000256" key="5">
    <source>
        <dbReference type="ARBA" id="ARBA00023004"/>
    </source>
</evidence>
<feature type="binding site" evidence="11">
    <location>
        <position position="68"/>
    </location>
    <ligand>
        <name>[4Fe-4S] cluster</name>
        <dbReference type="ChEBI" id="CHEBI:49883"/>
    </ligand>
</feature>
<feature type="binding site" evidence="11">
    <location>
        <position position="77"/>
    </location>
    <ligand>
        <name>[4Fe-4S] cluster</name>
        <dbReference type="ChEBI" id="CHEBI:49883"/>
    </ligand>
</feature>
<keyword evidence="6 11" id="KW-0411">Iron-sulfur</keyword>
<keyword evidence="10 11" id="KW-0804">Transcription</keyword>
<evidence type="ECO:0000256" key="2">
    <source>
        <dbReference type="ARBA" id="ARBA00006597"/>
    </source>
</evidence>
<dbReference type="PANTHER" id="PTHR38839">
    <property type="entry name" value="TRANSCRIPTIONAL REGULATOR WHID-RELATED"/>
    <property type="match status" value="1"/>
</dbReference>
<keyword evidence="5 11" id="KW-0408">Iron</keyword>
<keyword evidence="7 11" id="KW-0805">Transcription regulation</keyword>
<keyword evidence="9 11" id="KW-1015">Disulfide bond</keyword>
<dbReference type="PROSITE" id="PS51674">
    <property type="entry name" value="4FE4S_WBL"/>
    <property type="match status" value="1"/>
</dbReference>
<evidence type="ECO:0000256" key="6">
    <source>
        <dbReference type="ARBA" id="ARBA00023014"/>
    </source>
</evidence>
<comment type="similarity">
    <text evidence="2 11">Belongs to the WhiB family.</text>
</comment>
<evidence type="ECO:0000259" key="12">
    <source>
        <dbReference type="PROSITE" id="PS51674"/>
    </source>
</evidence>
<evidence type="ECO:0000256" key="1">
    <source>
        <dbReference type="ARBA" id="ARBA00004496"/>
    </source>
</evidence>
<proteinExistence type="inferred from homology"/>
<dbReference type="RefSeq" id="WP_345207778.1">
    <property type="nucleotide sequence ID" value="NZ_BAABGM010000022.1"/>
</dbReference>
<comment type="caution">
    <text evidence="13">The sequence shown here is derived from an EMBL/GenBank/DDBJ whole genome shotgun (WGS) entry which is preliminary data.</text>
</comment>
<keyword evidence="4 11" id="KW-0479">Metal-binding</keyword>
<comment type="subcellular location">
    <subcellularLocation>
        <location evidence="1 11">Cytoplasm</location>
    </subcellularLocation>
</comment>
<dbReference type="InterPro" id="IPR034768">
    <property type="entry name" value="4FE4S_WBL"/>
</dbReference>
<keyword evidence="3 11" id="KW-0004">4Fe-4S</keyword>
<dbReference type="EMBL" id="BAABGM010000022">
    <property type="protein sequence ID" value="GAA4411251.1"/>
    <property type="molecule type" value="Genomic_DNA"/>
</dbReference>
<protein>
    <recommendedName>
        <fullName evidence="11">Transcriptional regulator WhiB</fullName>
    </recommendedName>
</protein>